<dbReference type="EMBL" id="JAWJWE010000036">
    <property type="protein sequence ID" value="KAK6629471.1"/>
    <property type="molecule type" value="Genomic_DNA"/>
</dbReference>
<evidence type="ECO:0000313" key="2">
    <source>
        <dbReference type="EMBL" id="KAK6629471.1"/>
    </source>
</evidence>
<evidence type="ECO:0000313" key="3">
    <source>
        <dbReference type="Proteomes" id="UP001372834"/>
    </source>
</evidence>
<accession>A0AAN8PH69</accession>
<proteinExistence type="predicted"/>
<reference evidence="2 3" key="1">
    <citation type="submission" date="2023-10" db="EMBL/GenBank/DDBJ databases">
        <title>Genomes of two closely related lineages of the louse Polyplax serrata with different host specificities.</title>
        <authorList>
            <person name="Martinu J."/>
            <person name="Tarabai H."/>
            <person name="Stefka J."/>
            <person name="Hypsa V."/>
        </authorList>
    </citation>
    <scope>NUCLEOTIDE SEQUENCE [LARGE SCALE GENOMIC DNA]</scope>
    <source>
        <strain evidence="2">HR10_N</strain>
    </source>
</reference>
<feature type="region of interest" description="Disordered" evidence="1">
    <location>
        <begin position="1"/>
        <end position="21"/>
    </location>
</feature>
<comment type="caution">
    <text evidence="2">The sequence shown here is derived from an EMBL/GenBank/DDBJ whole genome shotgun (WGS) entry which is preliminary data.</text>
</comment>
<evidence type="ECO:0000256" key="1">
    <source>
        <dbReference type="SAM" id="MobiDB-lite"/>
    </source>
</evidence>
<sequence>MIEFNTNSFTRQKKDTECTQTNADADWPLLKELGAVETTPTPEDRWKPSADGLNYETIEIFPVVACYSLLGKDAFA</sequence>
<protein>
    <submittedName>
        <fullName evidence="2">Uncharacterized protein</fullName>
    </submittedName>
</protein>
<name>A0AAN8PH69_POLSC</name>
<dbReference type="AlphaFoldDB" id="A0AAN8PH69"/>
<dbReference type="Proteomes" id="UP001372834">
    <property type="component" value="Unassembled WGS sequence"/>
</dbReference>
<gene>
    <name evidence="2" type="ORF">RUM43_003288</name>
</gene>
<organism evidence="2 3">
    <name type="scientific">Polyplax serrata</name>
    <name type="common">Common mouse louse</name>
    <dbReference type="NCBI Taxonomy" id="468196"/>
    <lineage>
        <taxon>Eukaryota</taxon>
        <taxon>Metazoa</taxon>
        <taxon>Ecdysozoa</taxon>
        <taxon>Arthropoda</taxon>
        <taxon>Hexapoda</taxon>
        <taxon>Insecta</taxon>
        <taxon>Pterygota</taxon>
        <taxon>Neoptera</taxon>
        <taxon>Paraneoptera</taxon>
        <taxon>Psocodea</taxon>
        <taxon>Troctomorpha</taxon>
        <taxon>Phthiraptera</taxon>
        <taxon>Anoplura</taxon>
        <taxon>Polyplacidae</taxon>
        <taxon>Polyplax</taxon>
    </lineage>
</organism>
<feature type="compositionally biased region" description="Polar residues" evidence="1">
    <location>
        <begin position="1"/>
        <end position="10"/>
    </location>
</feature>